<comment type="caution">
    <text evidence="1">The sequence shown here is derived from an EMBL/GenBank/DDBJ whole genome shotgun (WGS) entry which is preliminary data.</text>
</comment>
<protein>
    <submittedName>
        <fullName evidence="1">Uncharacterized protein</fullName>
    </submittedName>
</protein>
<proteinExistence type="predicted"/>
<evidence type="ECO:0000313" key="2">
    <source>
        <dbReference type="Proteomes" id="UP000295172"/>
    </source>
</evidence>
<dbReference type="RefSeq" id="WP_132316599.1">
    <property type="nucleotide sequence ID" value="NZ_SMKR01000012.1"/>
</dbReference>
<dbReference type="Proteomes" id="UP000295172">
    <property type="component" value="Unassembled WGS sequence"/>
</dbReference>
<dbReference type="AlphaFoldDB" id="A0A4R4XER0"/>
<reference evidence="1 2" key="1">
    <citation type="submission" date="2019-02" db="EMBL/GenBank/DDBJ databases">
        <title>Draft genome sequences of novel Actinobacteria.</title>
        <authorList>
            <person name="Sahin N."/>
            <person name="Ay H."/>
            <person name="Saygin H."/>
        </authorList>
    </citation>
    <scope>NUCLEOTIDE SEQUENCE [LARGE SCALE GENOMIC DNA]</scope>
    <source>
        <strain evidence="1 2">16K104</strain>
    </source>
</reference>
<keyword evidence="2" id="KW-1185">Reference proteome</keyword>
<dbReference type="EMBL" id="SMKR01000012">
    <property type="protein sequence ID" value="TDD29331.1"/>
    <property type="molecule type" value="Genomic_DNA"/>
</dbReference>
<sequence length="72" mass="8300">MLARFAEHRSEQCPAADLLPVGEVGSRYVANWRRNNHAWRHEQTCFDRSESSTHLGQTVAHAMPAMMYESNR</sequence>
<organism evidence="1 2">
    <name type="scientific">Kribbella turkmenica</name>
    <dbReference type="NCBI Taxonomy" id="2530375"/>
    <lineage>
        <taxon>Bacteria</taxon>
        <taxon>Bacillati</taxon>
        <taxon>Actinomycetota</taxon>
        <taxon>Actinomycetes</taxon>
        <taxon>Propionibacteriales</taxon>
        <taxon>Kribbellaceae</taxon>
        <taxon>Kribbella</taxon>
    </lineage>
</organism>
<accession>A0A4R4XER0</accession>
<evidence type="ECO:0000313" key="1">
    <source>
        <dbReference type="EMBL" id="TDD29331.1"/>
    </source>
</evidence>
<gene>
    <name evidence="1" type="ORF">E1218_04710</name>
</gene>
<name>A0A4R4XER0_9ACTN</name>